<dbReference type="RefSeq" id="WP_155695375.1">
    <property type="nucleotide sequence ID" value="NZ_BAAAFQ010000004.1"/>
</dbReference>
<keyword evidence="7" id="KW-1185">Reference proteome</keyword>
<dbReference type="PIRSF" id="PIRSF039090">
    <property type="entry name" value="Flis"/>
    <property type="match status" value="1"/>
</dbReference>
<proteinExistence type="inferred from homology"/>
<keyword evidence="4" id="KW-1005">Bacterial flagellum biogenesis</keyword>
<keyword evidence="6" id="KW-0282">Flagellum</keyword>
<dbReference type="GO" id="GO:0071973">
    <property type="term" value="P:bacterial-type flagellum-dependent cell motility"/>
    <property type="evidence" value="ECO:0007669"/>
    <property type="project" value="TreeGrafter"/>
</dbReference>
<dbReference type="GO" id="GO:0044780">
    <property type="term" value="P:bacterial-type flagellum assembly"/>
    <property type="evidence" value="ECO:0007669"/>
    <property type="project" value="InterPro"/>
</dbReference>
<dbReference type="PANTHER" id="PTHR34773">
    <property type="entry name" value="FLAGELLAR SECRETION CHAPERONE FLIS"/>
    <property type="match status" value="1"/>
</dbReference>
<dbReference type="Gene3D" id="1.20.120.340">
    <property type="entry name" value="Flagellar protein FliS"/>
    <property type="match status" value="1"/>
</dbReference>
<evidence type="ECO:0000256" key="4">
    <source>
        <dbReference type="ARBA" id="ARBA00022795"/>
    </source>
</evidence>
<evidence type="ECO:0000256" key="1">
    <source>
        <dbReference type="ARBA" id="ARBA00004514"/>
    </source>
</evidence>
<reference evidence="6 7" key="1">
    <citation type="submission" date="2019-11" db="EMBL/GenBank/DDBJ databases">
        <title>P. haliotis isolates from Z. marina roots.</title>
        <authorList>
            <person name="Cohen M."/>
            <person name="Jospin G."/>
            <person name="Eisen J.A."/>
            <person name="Coil D.A."/>
        </authorList>
    </citation>
    <scope>NUCLEOTIDE SEQUENCE [LARGE SCALE GENOMIC DNA]</scope>
    <source>
        <strain evidence="6 7">UCD-MCMsp1aY</strain>
    </source>
</reference>
<keyword evidence="5" id="KW-0143">Chaperone</keyword>
<comment type="caution">
    <text evidence="6">The sequence shown here is derived from an EMBL/GenBank/DDBJ whole genome shotgun (WGS) entry which is preliminary data.</text>
</comment>
<dbReference type="CDD" id="cd16098">
    <property type="entry name" value="FliS"/>
    <property type="match status" value="1"/>
</dbReference>
<sequence>MRRAIKMYNHMNAQTQLTDASPHKVIQLLMAGAIDRLIKVSAMMENGSGNYHDTLANAIDIILALNSALDMEKGGEISENLNALYDYMQLQLVQANIEKDHKKVDEVVELIKTIKDGWDQISDQV</sequence>
<dbReference type="InterPro" id="IPR036584">
    <property type="entry name" value="FliS_sf"/>
</dbReference>
<comment type="subcellular location">
    <subcellularLocation>
        <location evidence="1">Cytoplasm</location>
        <location evidence="1">Cytosol</location>
    </subcellularLocation>
</comment>
<dbReference type="OrthoDB" id="9792010at2"/>
<dbReference type="SUPFAM" id="SSF101116">
    <property type="entry name" value="Flagellar export chaperone FliS"/>
    <property type="match status" value="1"/>
</dbReference>
<evidence type="ECO:0000313" key="6">
    <source>
        <dbReference type="EMBL" id="MUH72177.1"/>
    </source>
</evidence>
<gene>
    <name evidence="6" type="primary">fliS</name>
    <name evidence="6" type="ORF">GNP35_06605</name>
</gene>
<dbReference type="GO" id="GO:0005829">
    <property type="term" value="C:cytosol"/>
    <property type="evidence" value="ECO:0007669"/>
    <property type="project" value="UniProtKB-SubCell"/>
</dbReference>
<comment type="similarity">
    <text evidence="2">Belongs to the FliS family.</text>
</comment>
<protein>
    <submittedName>
        <fullName evidence="6">Flagellar export chaperone FliS</fullName>
    </submittedName>
</protein>
<dbReference type="Pfam" id="PF02561">
    <property type="entry name" value="FliS"/>
    <property type="match status" value="1"/>
</dbReference>
<dbReference type="Proteomes" id="UP000439994">
    <property type="component" value="Unassembled WGS sequence"/>
</dbReference>
<dbReference type="AlphaFoldDB" id="A0A6N8FAM3"/>
<organism evidence="6 7">
    <name type="scientific">Psychrosphaera haliotis</name>
    <dbReference type="NCBI Taxonomy" id="555083"/>
    <lineage>
        <taxon>Bacteria</taxon>
        <taxon>Pseudomonadati</taxon>
        <taxon>Pseudomonadota</taxon>
        <taxon>Gammaproteobacteria</taxon>
        <taxon>Alteromonadales</taxon>
        <taxon>Pseudoalteromonadaceae</taxon>
        <taxon>Psychrosphaera</taxon>
    </lineage>
</organism>
<evidence type="ECO:0000256" key="2">
    <source>
        <dbReference type="ARBA" id="ARBA00008787"/>
    </source>
</evidence>
<evidence type="ECO:0000313" key="7">
    <source>
        <dbReference type="Proteomes" id="UP000439994"/>
    </source>
</evidence>
<dbReference type="EMBL" id="WOCD01000003">
    <property type="protein sequence ID" value="MUH72177.1"/>
    <property type="molecule type" value="Genomic_DNA"/>
</dbReference>
<keyword evidence="6" id="KW-0966">Cell projection</keyword>
<dbReference type="PANTHER" id="PTHR34773:SF1">
    <property type="entry name" value="FLAGELLAR SECRETION CHAPERONE FLIS"/>
    <property type="match status" value="1"/>
</dbReference>
<name>A0A6N8FAM3_9GAMM</name>
<evidence type="ECO:0000256" key="3">
    <source>
        <dbReference type="ARBA" id="ARBA00022490"/>
    </source>
</evidence>
<evidence type="ECO:0000256" key="5">
    <source>
        <dbReference type="ARBA" id="ARBA00023186"/>
    </source>
</evidence>
<dbReference type="InterPro" id="IPR003713">
    <property type="entry name" value="FliS"/>
</dbReference>
<keyword evidence="6" id="KW-0969">Cilium</keyword>
<accession>A0A6N8FAM3</accession>
<keyword evidence="3" id="KW-0963">Cytoplasm</keyword>
<dbReference type="NCBIfam" id="TIGR00208">
    <property type="entry name" value="fliS"/>
    <property type="match status" value="1"/>
</dbReference>